<evidence type="ECO:0000256" key="1">
    <source>
        <dbReference type="SAM" id="MobiDB-lite"/>
    </source>
</evidence>
<reference evidence="2" key="1">
    <citation type="submission" date="2020-02" db="EMBL/GenBank/DDBJ databases">
        <authorList>
            <person name="Meier V. D."/>
        </authorList>
    </citation>
    <scope>NUCLEOTIDE SEQUENCE</scope>
    <source>
        <strain evidence="2">AVDCRST_MAG04</strain>
    </source>
</reference>
<sequence length="131" mass="15284">ERQLPAHHDPRRQPGTQRGLLHPPARHEGVAPARRAGRQVHAGVPRLRRRQRLRRRRDRADLQLRHGTLRAGHRLRPPRGRRARRGRGGRSGARRRRQGHARARPGEVRHHDDRLRRGPGRLQDRADRAPL</sequence>
<keyword evidence="2" id="KW-0456">Lyase</keyword>
<evidence type="ECO:0000313" key="2">
    <source>
        <dbReference type="EMBL" id="CAA9249005.1"/>
    </source>
</evidence>
<dbReference type="EMBL" id="CADCTL010000139">
    <property type="protein sequence ID" value="CAA9249005.1"/>
    <property type="molecule type" value="Genomic_DNA"/>
</dbReference>
<protein>
    <submittedName>
        <fullName evidence="2">Lactoylglutathione lyase</fullName>
        <ecNumber evidence="2">4.4.1.5</ecNumber>
    </submittedName>
</protein>
<dbReference type="EC" id="4.4.1.5" evidence="2"/>
<dbReference type="AlphaFoldDB" id="A0A6J4IFR4"/>
<accession>A0A6J4IFR4</accession>
<feature type="region of interest" description="Disordered" evidence="1">
    <location>
        <begin position="1"/>
        <end position="131"/>
    </location>
</feature>
<gene>
    <name evidence="2" type="ORF">AVDCRST_MAG04-2059</name>
</gene>
<organism evidence="2">
    <name type="scientific">uncultured Acetobacteraceae bacterium</name>
    <dbReference type="NCBI Taxonomy" id="169975"/>
    <lineage>
        <taxon>Bacteria</taxon>
        <taxon>Pseudomonadati</taxon>
        <taxon>Pseudomonadota</taxon>
        <taxon>Alphaproteobacteria</taxon>
        <taxon>Acetobacterales</taxon>
        <taxon>Acetobacteraceae</taxon>
        <taxon>environmental samples</taxon>
    </lineage>
</organism>
<dbReference type="GO" id="GO:0004462">
    <property type="term" value="F:lactoylglutathione lyase activity"/>
    <property type="evidence" value="ECO:0007669"/>
    <property type="project" value="UniProtKB-EC"/>
</dbReference>
<feature type="non-terminal residue" evidence="2">
    <location>
        <position position="1"/>
    </location>
</feature>
<feature type="compositionally biased region" description="Basic and acidic residues" evidence="1">
    <location>
        <begin position="104"/>
        <end position="131"/>
    </location>
</feature>
<feature type="compositionally biased region" description="Basic residues" evidence="1">
    <location>
        <begin position="67"/>
        <end position="103"/>
    </location>
</feature>
<proteinExistence type="predicted"/>
<feature type="non-terminal residue" evidence="2">
    <location>
        <position position="131"/>
    </location>
</feature>
<name>A0A6J4IFR4_9PROT</name>
<feature type="compositionally biased region" description="Basic and acidic residues" evidence="1">
    <location>
        <begin position="1"/>
        <end position="12"/>
    </location>
</feature>
<feature type="compositionally biased region" description="Basic residues" evidence="1">
    <location>
        <begin position="46"/>
        <end position="57"/>
    </location>
</feature>